<evidence type="ECO:0000313" key="3">
    <source>
        <dbReference type="Proteomes" id="UP000619479"/>
    </source>
</evidence>
<comment type="caution">
    <text evidence="2">The sequence shown here is derived from an EMBL/GenBank/DDBJ whole genome shotgun (WGS) entry which is preliminary data.</text>
</comment>
<evidence type="ECO:0000259" key="1">
    <source>
        <dbReference type="PROSITE" id="PS51186"/>
    </source>
</evidence>
<feature type="domain" description="N-acetyltransferase" evidence="1">
    <location>
        <begin position="1"/>
        <end position="154"/>
    </location>
</feature>
<dbReference type="PROSITE" id="PS51186">
    <property type="entry name" value="GNAT"/>
    <property type="match status" value="1"/>
</dbReference>
<dbReference type="GO" id="GO:0016747">
    <property type="term" value="F:acyltransferase activity, transferring groups other than amino-acyl groups"/>
    <property type="evidence" value="ECO:0007669"/>
    <property type="project" value="InterPro"/>
</dbReference>
<evidence type="ECO:0000313" key="2">
    <source>
        <dbReference type="EMBL" id="GID70715.1"/>
    </source>
</evidence>
<dbReference type="EMBL" id="BOMH01000080">
    <property type="protein sequence ID" value="GID70715.1"/>
    <property type="molecule type" value="Genomic_DNA"/>
</dbReference>
<proteinExistence type="predicted"/>
<dbReference type="RefSeq" id="WP_203754898.1">
    <property type="nucleotide sequence ID" value="NZ_BAAAUC010000129.1"/>
</dbReference>
<dbReference type="AlphaFoldDB" id="A0A919M5Q5"/>
<keyword evidence="3" id="KW-1185">Reference proteome</keyword>
<dbReference type="CDD" id="cd04301">
    <property type="entry name" value="NAT_SF"/>
    <property type="match status" value="1"/>
</dbReference>
<dbReference type="Gene3D" id="3.40.630.30">
    <property type="match status" value="1"/>
</dbReference>
<sequence length="177" mass="19492">MQIRAETPADHPAVDLLVERAFGAAGRVVADLVTALRRDDPHFSAYVAEEPGGELIGHVMFTRSLVDAPERLLPVQVLSPLAVVPEHQRQGVGKALIEYGVAELDKRDVPLLFLEGDPAYYGRRGFVAGDSLGFRKPSLRIPDAAFQVMPLTAYRPWMTGTLVYLHTFWDLGCVGLR</sequence>
<name>A0A919M5Q5_9ACTN</name>
<reference evidence="2" key="1">
    <citation type="submission" date="2021-01" db="EMBL/GenBank/DDBJ databases">
        <title>Whole genome shotgun sequence of Actinoplanes cyaneus NBRC 14990.</title>
        <authorList>
            <person name="Komaki H."/>
            <person name="Tamura T."/>
        </authorList>
    </citation>
    <scope>NUCLEOTIDE SEQUENCE</scope>
    <source>
        <strain evidence="2">NBRC 14990</strain>
    </source>
</reference>
<gene>
    <name evidence="2" type="ORF">Acy02nite_85960</name>
</gene>
<dbReference type="Proteomes" id="UP000619479">
    <property type="component" value="Unassembled WGS sequence"/>
</dbReference>
<dbReference type="SUPFAM" id="SSF55729">
    <property type="entry name" value="Acyl-CoA N-acyltransferases (Nat)"/>
    <property type="match status" value="1"/>
</dbReference>
<dbReference type="InterPro" id="IPR000182">
    <property type="entry name" value="GNAT_dom"/>
</dbReference>
<dbReference type="Pfam" id="PF13527">
    <property type="entry name" value="Acetyltransf_9"/>
    <property type="match status" value="1"/>
</dbReference>
<accession>A0A919M5Q5</accession>
<dbReference type="InterPro" id="IPR016181">
    <property type="entry name" value="Acyl_CoA_acyltransferase"/>
</dbReference>
<organism evidence="2 3">
    <name type="scientific">Actinoplanes cyaneus</name>
    <dbReference type="NCBI Taxonomy" id="52696"/>
    <lineage>
        <taxon>Bacteria</taxon>
        <taxon>Bacillati</taxon>
        <taxon>Actinomycetota</taxon>
        <taxon>Actinomycetes</taxon>
        <taxon>Micromonosporales</taxon>
        <taxon>Micromonosporaceae</taxon>
        <taxon>Actinoplanes</taxon>
    </lineage>
</organism>
<protein>
    <submittedName>
        <fullName evidence="2">N-acetyltransferase</fullName>
    </submittedName>
</protein>